<evidence type="ECO:0000313" key="3">
    <source>
        <dbReference type="Proteomes" id="UP000182034"/>
    </source>
</evidence>
<proteinExistence type="predicted"/>
<feature type="transmembrane region" description="Helical" evidence="1">
    <location>
        <begin position="7"/>
        <end position="25"/>
    </location>
</feature>
<gene>
    <name evidence="2" type="ORF">SAMN05216324_102128</name>
</gene>
<dbReference type="AlphaFoldDB" id="A0A1K2IFJ3"/>
<evidence type="ECO:0000313" key="2">
    <source>
        <dbReference type="EMBL" id="SFZ91151.1"/>
    </source>
</evidence>
<keyword evidence="1" id="KW-0812">Transmembrane</keyword>
<keyword evidence="1" id="KW-0472">Membrane</keyword>
<reference evidence="3" key="1">
    <citation type="submission" date="2016-10" db="EMBL/GenBank/DDBJ databases">
        <authorList>
            <person name="Varghese N."/>
            <person name="Submissions S."/>
        </authorList>
    </citation>
    <scope>NUCLEOTIDE SEQUENCE [LARGE SCALE GENOMIC DNA]</scope>
    <source>
        <strain evidence="3">SUR2</strain>
    </source>
</reference>
<dbReference type="RefSeq" id="WP_072407206.1">
    <property type="nucleotide sequence ID" value="NZ_FPKW01000002.1"/>
</dbReference>
<organism evidence="2 3">
    <name type="scientific">Chryseobacterium limigenitum</name>
    <dbReference type="NCBI Taxonomy" id="1612149"/>
    <lineage>
        <taxon>Bacteria</taxon>
        <taxon>Pseudomonadati</taxon>
        <taxon>Bacteroidota</taxon>
        <taxon>Flavobacteriia</taxon>
        <taxon>Flavobacteriales</taxon>
        <taxon>Weeksellaceae</taxon>
        <taxon>Chryseobacterium group</taxon>
        <taxon>Chryseobacterium</taxon>
    </lineage>
</organism>
<accession>A0A1K2IFJ3</accession>
<keyword evidence="1" id="KW-1133">Transmembrane helix</keyword>
<keyword evidence="3" id="KW-1185">Reference proteome</keyword>
<dbReference type="Proteomes" id="UP000182034">
    <property type="component" value="Unassembled WGS sequence"/>
</dbReference>
<protein>
    <submittedName>
        <fullName evidence="2">Uncharacterized protein</fullName>
    </submittedName>
</protein>
<evidence type="ECO:0000256" key="1">
    <source>
        <dbReference type="SAM" id="Phobius"/>
    </source>
</evidence>
<sequence length="322" mass="37463">MKKFLSRLVLFIVVMFIIGLIKLALSPNSNYSYAFLNAKLEFLEKHPEYNMYFIGSSKINDQIDCKIIDQNIKGVKSYNLGANAGFDLENFQTLDFILNNKNFKPKYIIVELQDKIKVTKTNIKTERSFGSFNYENTAFAVKYHKENKDYKQIGLSLVSFALNVFHINKYFDERTVREAKNNFVDKNQGFSPLEFSSTKRTEEQKLKSVINDRLERYHADHNKYTPNKALVNKINELYEKCKKKNIQLILFIPGPAEPDAKKLIAYQNAFQVPVVSIVDPDVYPEFYQYENRWDYGHLNGKGSKILSEKAAPLLEKVLDKKQ</sequence>
<name>A0A1K2IFJ3_9FLAO</name>
<dbReference type="SUPFAM" id="SSF52266">
    <property type="entry name" value="SGNH hydrolase"/>
    <property type="match status" value="1"/>
</dbReference>
<dbReference type="EMBL" id="FPKW01000002">
    <property type="protein sequence ID" value="SFZ91151.1"/>
    <property type="molecule type" value="Genomic_DNA"/>
</dbReference>
<dbReference type="OrthoDB" id="1227918at2"/>
<dbReference type="STRING" id="1612149.SAMN05216324_102128"/>